<organism evidence="6 7">
    <name type="scientific">Blattamonas nauphoetae</name>
    <dbReference type="NCBI Taxonomy" id="2049346"/>
    <lineage>
        <taxon>Eukaryota</taxon>
        <taxon>Metamonada</taxon>
        <taxon>Preaxostyla</taxon>
        <taxon>Oxymonadida</taxon>
        <taxon>Blattamonas</taxon>
    </lineage>
</organism>
<dbReference type="EMBL" id="JARBJD010000107">
    <property type="protein sequence ID" value="KAK2952202.1"/>
    <property type="molecule type" value="Genomic_DNA"/>
</dbReference>
<proteinExistence type="inferred from homology"/>
<evidence type="ECO:0000313" key="6">
    <source>
        <dbReference type="EMBL" id="KAK2952202.1"/>
    </source>
</evidence>
<comment type="similarity">
    <text evidence="1">Belongs to the DeSI family.</text>
</comment>
<keyword evidence="2" id="KW-0645">Protease</keyword>
<dbReference type="Proteomes" id="UP001281761">
    <property type="component" value="Unassembled WGS sequence"/>
</dbReference>
<dbReference type="Gene3D" id="1.25.10.10">
    <property type="entry name" value="Leucine-rich Repeat Variant"/>
    <property type="match status" value="1"/>
</dbReference>
<dbReference type="InterPro" id="IPR042266">
    <property type="entry name" value="PPPDE_sf"/>
</dbReference>
<evidence type="ECO:0000256" key="1">
    <source>
        <dbReference type="ARBA" id="ARBA00008140"/>
    </source>
</evidence>
<evidence type="ECO:0000259" key="4">
    <source>
        <dbReference type="PROSITE" id="PS51396"/>
    </source>
</evidence>
<evidence type="ECO:0000256" key="2">
    <source>
        <dbReference type="ARBA" id="ARBA00022670"/>
    </source>
</evidence>
<dbReference type="SMART" id="SM01179">
    <property type="entry name" value="DUF862"/>
    <property type="match status" value="1"/>
</dbReference>
<gene>
    <name evidence="6" type="ORF">BLNAU_12905</name>
</gene>
<keyword evidence="3" id="KW-0378">Hydrolase</keyword>
<dbReference type="PROSITE" id="PS51858">
    <property type="entry name" value="PPPDE"/>
    <property type="match status" value="1"/>
</dbReference>
<dbReference type="Pfam" id="PF05903">
    <property type="entry name" value="Peptidase_C97"/>
    <property type="match status" value="1"/>
</dbReference>
<name>A0ABQ9XLF7_9EUKA</name>
<evidence type="ECO:0000259" key="5">
    <source>
        <dbReference type="PROSITE" id="PS51858"/>
    </source>
</evidence>
<evidence type="ECO:0000313" key="7">
    <source>
        <dbReference type="Proteomes" id="UP001281761"/>
    </source>
</evidence>
<reference evidence="6 7" key="1">
    <citation type="journal article" date="2022" name="bioRxiv">
        <title>Genomics of Preaxostyla Flagellates Illuminates Evolutionary Transitions and the Path Towards Mitochondrial Loss.</title>
        <authorList>
            <person name="Novak L.V.F."/>
            <person name="Treitli S.C."/>
            <person name="Pyrih J."/>
            <person name="Halakuc P."/>
            <person name="Pipaliya S.V."/>
            <person name="Vacek V."/>
            <person name="Brzon O."/>
            <person name="Soukal P."/>
            <person name="Eme L."/>
            <person name="Dacks J.B."/>
            <person name="Karnkowska A."/>
            <person name="Elias M."/>
            <person name="Hampl V."/>
        </authorList>
    </citation>
    <scope>NUCLEOTIDE SEQUENCE [LARGE SCALE GENOMIC DNA]</scope>
    <source>
        <strain evidence="6">NAU3</strain>
        <tissue evidence="6">Gut</tissue>
    </source>
</reference>
<dbReference type="Pfam" id="PF08324">
    <property type="entry name" value="PUL"/>
    <property type="match status" value="1"/>
</dbReference>
<dbReference type="PROSITE" id="PS51396">
    <property type="entry name" value="PUL"/>
    <property type="match status" value="1"/>
</dbReference>
<dbReference type="InterPro" id="IPR011989">
    <property type="entry name" value="ARM-like"/>
</dbReference>
<dbReference type="InterPro" id="IPR013535">
    <property type="entry name" value="PUL_dom"/>
</dbReference>
<sequence length="523" mass="57517">MVKQFSMMLCGKQFEGLWHTGLVVYGYEYYYGGGINRDPPGISQAGAPWKVIDLGNTQIDQTTFEQYLNELSPKYTMATYDLLRNNCNNFCDDAAKFLTGKPIPEFVTSLPNEFLATPLGQSLYPMIDRMMGRMNPVQDGNSNQVQFGNPATQPFGPSSGQTLGSSLNLIPPQLSTKPQTPEEAVSQLRPVLITSVDPNRILSKLYEYGGKHAATLPNGENTMVPNPTTQEPMPHPSLITETDKTLLNSKETLQFLTNPQSAPIPKNLIALITRLKLLWNKSLHGPVIDFIRLFALNERGQGSILRIPGEKDAKGMTPPTPLSARTIVSDYLTLTGTDQSDPTVQGNAVLAMRVIGNLCATTNGRSFLLDSSDKCQPTNFIFFLSKVVEMLNHESGMITKHAILLLYNLIVSMTVDTREHEYLLETVLPALENTLFLWAGRDESAFDSKDQIRAVDVSHLLNTLTLLCASELGQVVLLSVEHPASDGSEGTIGFVDVLNKCKSKWSDSVVTDALSLLQSFIPS</sequence>
<dbReference type="InterPro" id="IPR008580">
    <property type="entry name" value="PPPDE_dom"/>
</dbReference>
<feature type="domain" description="PUL" evidence="4">
    <location>
        <begin position="178"/>
        <end position="520"/>
    </location>
</feature>
<comment type="caution">
    <text evidence="6">The sequence shown here is derived from an EMBL/GenBank/DDBJ whole genome shotgun (WGS) entry which is preliminary data.</text>
</comment>
<feature type="domain" description="PPPDE" evidence="5">
    <location>
        <begin position="1"/>
        <end position="128"/>
    </location>
</feature>
<dbReference type="PANTHER" id="PTHR12378:SF7">
    <property type="entry name" value="DESUMOYLATING ISOPEPTIDASE 1"/>
    <property type="match status" value="1"/>
</dbReference>
<evidence type="ECO:0000256" key="3">
    <source>
        <dbReference type="ARBA" id="ARBA00022801"/>
    </source>
</evidence>
<dbReference type="Gene3D" id="3.90.1720.30">
    <property type="entry name" value="PPPDE domains"/>
    <property type="match status" value="1"/>
</dbReference>
<dbReference type="PANTHER" id="PTHR12378">
    <property type="entry name" value="DESUMOYLATING ISOPEPTIDASE"/>
    <property type="match status" value="1"/>
</dbReference>
<keyword evidence="7" id="KW-1185">Reference proteome</keyword>
<protein>
    <submittedName>
        <fullName evidence="6">Desumoylating isopeptidase 1</fullName>
    </submittedName>
</protein>
<accession>A0ABQ9XLF7</accession>